<reference evidence="2" key="2">
    <citation type="submission" date="2017-02" db="EMBL/GenBank/DDBJ databases">
        <title>Sunflower complete genome.</title>
        <authorList>
            <person name="Langlade N."/>
            <person name="Munos S."/>
        </authorList>
    </citation>
    <scope>NUCLEOTIDE SEQUENCE [LARGE SCALE GENOMIC DNA]</scope>
    <source>
        <tissue evidence="2">Leaves</tissue>
    </source>
</reference>
<dbReference type="InParanoid" id="A0A251RR77"/>
<dbReference type="Gramene" id="mRNA:HanXRQr2_Chr17g0786081">
    <property type="protein sequence ID" value="mRNA:HanXRQr2_Chr17g0786081"/>
    <property type="gene ID" value="HanXRQr2_Chr17g0786081"/>
</dbReference>
<sequence>MEYLKATIAVRCVWMASSTNKGDVQFCISLKMGGNWDGMPQPSHPVITARVATS</sequence>
<dbReference type="EMBL" id="MNCJ02000332">
    <property type="protein sequence ID" value="KAF5753974.1"/>
    <property type="molecule type" value="Genomic_DNA"/>
</dbReference>
<evidence type="ECO:0000313" key="1">
    <source>
        <dbReference type="EMBL" id="KAF5753974.1"/>
    </source>
</evidence>
<dbReference type="AlphaFoldDB" id="A0A251RR77"/>
<gene>
    <name evidence="2" type="ORF">HannXRQ_Chr17g0539101</name>
    <name evidence="1" type="ORF">HanXRQr2_Chr17g0786081</name>
</gene>
<dbReference type="Proteomes" id="UP000215914">
    <property type="component" value="Chromosome 17"/>
</dbReference>
<accession>A0A251RR77</accession>
<organism evidence="2 3">
    <name type="scientific">Helianthus annuus</name>
    <name type="common">Common sunflower</name>
    <dbReference type="NCBI Taxonomy" id="4232"/>
    <lineage>
        <taxon>Eukaryota</taxon>
        <taxon>Viridiplantae</taxon>
        <taxon>Streptophyta</taxon>
        <taxon>Embryophyta</taxon>
        <taxon>Tracheophyta</taxon>
        <taxon>Spermatophyta</taxon>
        <taxon>Magnoliopsida</taxon>
        <taxon>eudicotyledons</taxon>
        <taxon>Gunneridae</taxon>
        <taxon>Pentapetalae</taxon>
        <taxon>asterids</taxon>
        <taxon>campanulids</taxon>
        <taxon>Asterales</taxon>
        <taxon>Asteraceae</taxon>
        <taxon>Asteroideae</taxon>
        <taxon>Heliantheae alliance</taxon>
        <taxon>Heliantheae</taxon>
        <taxon>Helianthus</taxon>
    </lineage>
</organism>
<reference evidence="1" key="3">
    <citation type="submission" date="2020-06" db="EMBL/GenBank/DDBJ databases">
        <title>Helianthus annuus Genome sequencing and assembly Release 2.</title>
        <authorList>
            <person name="Gouzy J."/>
            <person name="Langlade N."/>
            <person name="Munos S."/>
        </authorList>
    </citation>
    <scope>NUCLEOTIDE SEQUENCE</scope>
    <source>
        <tissue evidence="1">Leaves</tissue>
    </source>
</reference>
<proteinExistence type="predicted"/>
<protein>
    <submittedName>
        <fullName evidence="2">Uncharacterized protein</fullName>
    </submittedName>
</protein>
<dbReference type="EMBL" id="CM007906">
    <property type="protein sequence ID" value="OTF85359.1"/>
    <property type="molecule type" value="Genomic_DNA"/>
</dbReference>
<name>A0A251RR77_HELAN</name>
<reference evidence="1 3" key="1">
    <citation type="journal article" date="2017" name="Nature">
        <title>The sunflower genome provides insights into oil metabolism, flowering and Asterid evolution.</title>
        <authorList>
            <person name="Badouin H."/>
            <person name="Gouzy J."/>
            <person name="Grassa C.J."/>
            <person name="Murat F."/>
            <person name="Staton S.E."/>
            <person name="Cottret L."/>
            <person name="Lelandais-Briere C."/>
            <person name="Owens G.L."/>
            <person name="Carrere S."/>
            <person name="Mayjonade B."/>
            <person name="Legrand L."/>
            <person name="Gill N."/>
            <person name="Kane N.C."/>
            <person name="Bowers J.E."/>
            <person name="Hubner S."/>
            <person name="Bellec A."/>
            <person name="Berard A."/>
            <person name="Berges H."/>
            <person name="Blanchet N."/>
            <person name="Boniface M.C."/>
            <person name="Brunel D."/>
            <person name="Catrice O."/>
            <person name="Chaidir N."/>
            <person name="Claudel C."/>
            <person name="Donnadieu C."/>
            <person name="Faraut T."/>
            <person name="Fievet G."/>
            <person name="Helmstetter N."/>
            <person name="King M."/>
            <person name="Knapp S.J."/>
            <person name="Lai Z."/>
            <person name="Le Paslier M.C."/>
            <person name="Lippi Y."/>
            <person name="Lorenzon L."/>
            <person name="Mandel J.R."/>
            <person name="Marage G."/>
            <person name="Marchand G."/>
            <person name="Marquand E."/>
            <person name="Bret-Mestries E."/>
            <person name="Morien E."/>
            <person name="Nambeesan S."/>
            <person name="Nguyen T."/>
            <person name="Pegot-Espagnet P."/>
            <person name="Pouilly N."/>
            <person name="Raftis F."/>
            <person name="Sallet E."/>
            <person name="Schiex T."/>
            <person name="Thomas J."/>
            <person name="Vandecasteele C."/>
            <person name="Vares D."/>
            <person name="Vear F."/>
            <person name="Vautrin S."/>
            <person name="Crespi M."/>
            <person name="Mangin B."/>
            <person name="Burke J.M."/>
            <person name="Salse J."/>
            <person name="Munos S."/>
            <person name="Vincourt P."/>
            <person name="Rieseberg L.H."/>
            <person name="Langlade N.B."/>
        </authorList>
    </citation>
    <scope>NUCLEOTIDE SEQUENCE [LARGE SCALE GENOMIC DNA]</scope>
    <source>
        <strain evidence="3">cv. SF193</strain>
        <tissue evidence="1">Leaves</tissue>
    </source>
</reference>
<evidence type="ECO:0000313" key="3">
    <source>
        <dbReference type="Proteomes" id="UP000215914"/>
    </source>
</evidence>
<keyword evidence="3" id="KW-1185">Reference proteome</keyword>
<evidence type="ECO:0000313" key="2">
    <source>
        <dbReference type="EMBL" id="OTF85359.1"/>
    </source>
</evidence>